<feature type="domain" description="HTH luxR-type" evidence="4">
    <location>
        <begin position="290"/>
        <end position="355"/>
    </location>
</feature>
<dbReference type="PANTHER" id="PTHR44688:SF16">
    <property type="entry name" value="DNA-BINDING TRANSCRIPTIONAL ACTIVATOR DEVR_DOSR"/>
    <property type="match status" value="1"/>
</dbReference>
<dbReference type="PRINTS" id="PR00038">
    <property type="entry name" value="HTHLUXR"/>
</dbReference>
<dbReference type="InterPro" id="IPR016032">
    <property type="entry name" value="Sig_transdc_resp-reg_C-effctor"/>
</dbReference>
<evidence type="ECO:0000256" key="2">
    <source>
        <dbReference type="ARBA" id="ARBA00023125"/>
    </source>
</evidence>
<evidence type="ECO:0000313" key="5">
    <source>
        <dbReference type="EMBL" id="GEB34794.1"/>
    </source>
</evidence>
<evidence type="ECO:0000259" key="4">
    <source>
        <dbReference type="PROSITE" id="PS50043"/>
    </source>
</evidence>
<accession>A0A4Y3PN77</accession>
<dbReference type="RefSeq" id="WP_122962189.1">
    <property type="nucleotide sequence ID" value="NZ_BJMH01000028.1"/>
</dbReference>
<dbReference type="GO" id="GO:0006355">
    <property type="term" value="P:regulation of DNA-templated transcription"/>
    <property type="evidence" value="ECO:0007669"/>
    <property type="project" value="InterPro"/>
</dbReference>
<dbReference type="SMART" id="SM00421">
    <property type="entry name" value="HTH_LUXR"/>
    <property type="match status" value="1"/>
</dbReference>
<dbReference type="Pfam" id="PF00196">
    <property type="entry name" value="GerE"/>
    <property type="match status" value="1"/>
</dbReference>
<evidence type="ECO:0000256" key="3">
    <source>
        <dbReference type="ARBA" id="ARBA00023163"/>
    </source>
</evidence>
<name>A0A4Y3PN77_BREPA</name>
<dbReference type="PROSITE" id="PS50043">
    <property type="entry name" value="HTH_LUXR_2"/>
    <property type="match status" value="1"/>
</dbReference>
<keyword evidence="6" id="KW-1185">Reference proteome</keyword>
<evidence type="ECO:0000256" key="1">
    <source>
        <dbReference type="ARBA" id="ARBA00023015"/>
    </source>
</evidence>
<dbReference type="GeneID" id="87610064"/>
<dbReference type="SUPFAM" id="SSF46894">
    <property type="entry name" value="C-terminal effector domain of the bipartite response regulators"/>
    <property type="match status" value="1"/>
</dbReference>
<comment type="caution">
    <text evidence="5">The sequence shown here is derived from an EMBL/GenBank/DDBJ whole genome shotgun (WGS) entry which is preliminary data.</text>
</comment>
<keyword evidence="3" id="KW-0804">Transcription</keyword>
<reference evidence="5 6" key="1">
    <citation type="submission" date="2019-06" db="EMBL/GenBank/DDBJ databases">
        <title>Whole genome shotgun sequence of Brevibacillus parabrevis NBRC 12334.</title>
        <authorList>
            <person name="Hosoyama A."/>
            <person name="Uohara A."/>
            <person name="Ohji S."/>
            <person name="Ichikawa N."/>
        </authorList>
    </citation>
    <scope>NUCLEOTIDE SEQUENCE [LARGE SCALE GENOMIC DNA]</scope>
    <source>
        <strain evidence="5 6">NBRC 12334</strain>
    </source>
</reference>
<dbReference type="SUPFAM" id="SSF55781">
    <property type="entry name" value="GAF domain-like"/>
    <property type="match status" value="1"/>
</dbReference>
<keyword evidence="1" id="KW-0805">Transcription regulation</keyword>
<protein>
    <submittedName>
        <fullName evidence="5">Helix-turn-helix transcriptional regulator</fullName>
    </submittedName>
</protein>
<sequence>MNAKWEASKRKLLTLAKRHSSSQDYRTALLQELREFVPFDGACCTAVDPQTLLSTGAITEDGIEAIHHGIFEYEYLREDFNRYDQLSQSAEAVATLHQATGGELVRSARYRHVLFPAGFADELRAALKYDGACWGFLTLFRFQGRPFFSEEEREWMAELAPLIAYQLRKTSLSLPAEETSWMEEETGILLMSDQLAIQSANTTADRWLSLLRKWESIDRRTLPRPVRAVCSRALAQLNESDPKASMAKVCIRMPDGPYVAIQASPLHGQDGAVHLAVLFSPAKPADILPIVCEAYGLSEREKQLLALIVRGFSTKELAHRLHISAYTVQDHLKSIFVKTGVSSRRELIWQLFSRFGVEASEGK</sequence>
<dbReference type="PANTHER" id="PTHR44688">
    <property type="entry name" value="DNA-BINDING TRANSCRIPTIONAL ACTIVATOR DEVR_DOSR"/>
    <property type="match status" value="1"/>
</dbReference>
<dbReference type="CDD" id="cd06170">
    <property type="entry name" value="LuxR_C_like"/>
    <property type="match status" value="1"/>
</dbReference>
<evidence type="ECO:0000313" key="6">
    <source>
        <dbReference type="Proteomes" id="UP000316882"/>
    </source>
</evidence>
<dbReference type="InterPro" id="IPR036388">
    <property type="entry name" value="WH-like_DNA-bd_sf"/>
</dbReference>
<dbReference type="GO" id="GO:0003677">
    <property type="term" value="F:DNA binding"/>
    <property type="evidence" value="ECO:0007669"/>
    <property type="project" value="UniProtKB-KW"/>
</dbReference>
<dbReference type="Gene3D" id="1.10.10.10">
    <property type="entry name" value="Winged helix-like DNA-binding domain superfamily/Winged helix DNA-binding domain"/>
    <property type="match status" value="1"/>
</dbReference>
<dbReference type="AlphaFoldDB" id="A0A4Y3PN77"/>
<dbReference type="Proteomes" id="UP000316882">
    <property type="component" value="Unassembled WGS sequence"/>
</dbReference>
<proteinExistence type="predicted"/>
<dbReference type="InterPro" id="IPR000792">
    <property type="entry name" value="Tscrpt_reg_LuxR_C"/>
</dbReference>
<keyword evidence="2" id="KW-0238">DNA-binding</keyword>
<dbReference type="EMBL" id="BJMH01000028">
    <property type="protein sequence ID" value="GEB34794.1"/>
    <property type="molecule type" value="Genomic_DNA"/>
</dbReference>
<organism evidence="5 6">
    <name type="scientific">Brevibacillus parabrevis</name>
    <dbReference type="NCBI Taxonomy" id="54914"/>
    <lineage>
        <taxon>Bacteria</taxon>
        <taxon>Bacillati</taxon>
        <taxon>Bacillota</taxon>
        <taxon>Bacilli</taxon>
        <taxon>Bacillales</taxon>
        <taxon>Paenibacillaceae</taxon>
        <taxon>Brevibacillus</taxon>
    </lineage>
</organism>
<gene>
    <name evidence="5" type="ORF">BPA01_43740</name>
</gene>